<feature type="region of interest" description="Disordered" evidence="1">
    <location>
        <begin position="51"/>
        <end position="70"/>
    </location>
</feature>
<name>K0RM29_THAOC</name>
<dbReference type="AlphaFoldDB" id="K0RM29"/>
<organism evidence="2 3">
    <name type="scientific">Thalassiosira oceanica</name>
    <name type="common">Marine diatom</name>
    <dbReference type="NCBI Taxonomy" id="159749"/>
    <lineage>
        <taxon>Eukaryota</taxon>
        <taxon>Sar</taxon>
        <taxon>Stramenopiles</taxon>
        <taxon>Ochrophyta</taxon>
        <taxon>Bacillariophyta</taxon>
        <taxon>Coscinodiscophyceae</taxon>
        <taxon>Thalassiosirophycidae</taxon>
        <taxon>Thalassiosirales</taxon>
        <taxon>Thalassiosiraceae</taxon>
        <taxon>Thalassiosira</taxon>
    </lineage>
</organism>
<comment type="caution">
    <text evidence="2">The sequence shown here is derived from an EMBL/GenBank/DDBJ whole genome shotgun (WGS) entry which is preliminary data.</text>
</comment>
<evidence type="ECO:0000313" key="3">
    <source>
        <dbReference type="Proteomes" id="UP000266841"/>
    </source>
</evidence>
<reference evidence="2 3" key="1">
    <citation type="journal article" date="2012" name="Genome Biol.">
        <title>Genome and low-iron response of an oceanic diatom adapted to chronic iron limitation.</title>
        <authorList>
            <person name="Lommer M."/>
            <person name="Specht M."/>
            <person name="Roy A.S."/>
            <person name="Kraemer L."/>
            <person name="Andreson R."/>
            <person name="Gutowska M.A."/>
            <person name="Wolf J."/>
            <person name="Bergner S.V."/>
            <person name="Schilhabel M.B."/>
            <person name="Klostermeier U.C."/>
            <person name="Beiko R.G."/>
            <person name="Rosenstiel P."/>
            <person name="Hippler M."/>
            <person name="Laroche J."/>
        </authorList>
    </citation>
    <scope>NUCLEOTIDE SEQUENCE [LARGE SCALE GENOMIC DNA]</scope>
    <source>
        <strain evidence="2 3">CCMP1005</strain>
    </source>
</reference>
<dbReference type="EMBL" id="AGNL01035345">
    <property type="protein sequence ID" value="EJK54748.1"/>
    <property type="molecule type" value="Genomic_DNA"/>
</dbReference>
<keyword evidence="3" id="KW-1185">Reference proteome</keyword>
<proteinExistence type="predicted"/>
<evidence type="ECO:0000256" key="1">
    <source>
        <dbReference type="SAM" id="MobiDB-lite"/>
    </source>
</evidence>
<sequence>MQQIINAIDRSHQDKVRPGRPANKIDAPSRKPAQEGVLLLGETLISDRLRARRPGQVYPDHRSPSSFPNTYTTLDRALTCSSVGTSTRPRSTWTSRACLYGPGRARGRRMTGQQISLTADLQKLQELKAAGHAMADDPDLSQE</sequence>
<gene>
    <name evidence="2" type="ORF">THAOC_25598</name>
</gene>
<dbReference type="Proteomes" id="UP000266841">
    <property type="component" value="Unassembled WGS sequence"/>
</dbReference>
<accession>K0RM29</accession>
<protein>
    <submittedName>
        <fullName evidence="2">Uncharacterized protein</fullName>
    </submittedName>
</protein>
<feature type="region of interest" description="Disordered" evidence="1">
    <location>
        <begin position="1"/>
        <end position="33"/>
    </location>
</feature>
<evidence type="ECO:0000313" key="2">
    <source>
        <dbReference type="EMBL" id="EJK54748.1"/>
    </source>
</evidence>